<dbReference type="Pfam" id="PF02176">
    <property type="entry name" value="zf-TRAF"/>
    <property type="match status" value="2"/>
</dbReference>
<protein>
    <recommendedName>
        <fullName evidence="6">TRAF-type domain-containing protein</fullName>
    </recommendedName>
</protein>
<evidence type="ECO:0000256" key="3">
    <source>
        <dbReference type="ARBA" id="ARBA00022833"/>
    </source>
</evidence>
<keyword evidence="2 4" id="KW-0863">Zinc-finger</keyword>
<keyword evidence="8" id="KW-1185">Reference proteome</keyword>
<accession>A0AAD5X250</accession>
<evidence type="ECO:0000256" key="1">
    <source>
        <dbReference type="ARBA" id="ARBA00022723"/>
    </source>
</evidence>
<feature type="zinc finger region" description="TRAF-type" evidence="4">
    <location>
        <begin position="168"/>
        <end position="220"/>
    </location>
</feature>
<dbReference type="GO" id="GO:0008270">
    <property type="term" value="F:zinc ion binding"/>
    <property type="evidence" value="ECO:0007669"/>
    <property type="project" value="UniProtKB-KW"/>
</dbReference>
<dbReference type="PROSITE" id="PS50145">
    <property type="entry name" value="ZF_TRAF"/>
    <property type="match status" value="2"/>
</dbReference>
<name>A0AAD5X250_9FUNG</name>
<feature type="zinc finger region" description="TRAF-type" evidence="4">
    <location>
        <begin position="107"/>
        <end position="157"/>
    </location>
</feature>
<evidence type="ECO:0000259" key="6">
    <source>
        <dbReference type="PROSITE" id="PS50145"/>
    </source>
</evidence>
<sequence length="355" mass="39809">MSGIQKYDYVSRDSIPSRLIDPISNLPLVNPVELPCAHIFSKQPLVERLAENAFCPTCRHQCDENDIDSITERLFILMLEDLTVRCTNNKAGSGCTWTGPRKDLANHLTPDCPFDSIPCDLATSGCTWTGDRQNLQTHLATCGFVQIDCQHKSLECRWTGQRQHPDNHLKTCDFVTVHCSESLEGCPWEGLRSTLSNHLSTCNFVKIPCEYAELGGSQMCLHKDKRMLMENHVERCNYRIVVSAARGILAIQQQQMEGLQRSLRAEIEEVRTTSNSLFGMHRLLAQVERLKERVVGRVDGLTQRDVHVLQTIAEDAESVLLRDVLMPGNFPSLGEASQNHQIAASQEGQGENPIS</sequence>
<dbReference type="EMBL" id="JADGJD010000402">
    <property type="protein sequence ID" value="KAJ3051389.1"/>
    <property type="molecule type" value="Genomic_DNA"/>
</dbReference>
<dbReference type="Proteomes" id="UP001212841">
    <property type="component" value="Unassembled WGS sequence"/>
</dbReference>
<comment type="caution">
    <text evidence="7">The sequence shown here is derived from an EMBL/GenBank/DDBJ whole genome shotgun (WGS) entry which is preliminary data.</text>
</comment>
<keyword evidence="1 4" id="KW-0479">Metal-binding</keyword>
<dbReference type="Gene3D" id="3.30.40.10">
    <property type="entry name" value="Zinc/RING finger domain, C3HC4 (zinc finger)"/>
    <property type="match status" value="3"/>
</dbReference>
<dbReference type="SUPFAM" id="SSF49599">
    <property type="entry name" value="TRAF domain-like"/>
    <property type="match status" value="2"/>
</dbReference>
<reference evidence="7" key="1">
    <citation type="submission" date="2020-05" db="EMBL/GenBank/DDBJ databases">
        <title>Phylogenomic resolution of chytrid fungi.</title>
        <authorList>
            <person name="Stajich J.E."/>
            <person name="Amses K."/>
            <person name="Simmons R."/>
            <person name="Seto K."/>
            <person name="Myers J."/>
            <person name="Bonds A."/>
            <person name="Quandt C.A."/>
            <person name="Barry K."/>
            <person name="Liu P."/>
            <person name="Grigoriev I."/>
            <person name="Longcore J.E."/>
            <person name="James T.Y."/>
        </authorList>
    </citation>
    <scope>NUCLEOTIDE SEQUENCE</scope>
    <source>
        <strain evidence="7">JEL0318</strain>
    </source>
</reference>
<evidence type="ECO:0000256" key="5">
    <source>
        <dbReference type="SAM" id="MobiDB-lite"/>
    </source>
</evidence>
<feature type="domain" description="TRAF-type" evidence="6">
    <location>
        <begin position="168"/>
        <end position="220"/>
    </location>
</feature>
<dbReference type="AlphaFoldDB" id="A0AAD5X250"/>
<gene>
    <name evidence="7" type="ORF">HK097_007634</name>
</gene>
<evidence type="ECO:0000313" key="8">
    <source>
        <dbReference type="Proteomes" id="UP001212841"/>
    </source>
</evidence>
<evidence type="ECO:0000313" key="7">
    <source>
        <dbReference type="EMBL" id="KAJ3051389.1"/>
    </source>
</evidence>
<dbReference type="PANTHER" id="PTHR10131:SF94">
    <property type="entry name" value="TNF RECEPTOR-ASSOCIATED FACTOR 4"/>
    <property type="match status" value="1"/>
</dbReference>
<evidence type="ECO:0000256" key="2">
    <source>
        <dbReference type="ARBA" id="ARBA00022771"/>
    </source>
</evidence>
<dbReference type="PANTHER" id="PTHR10131">
    <property type="entry name" value="TNF RECEPTOR ASSOCIATED FACTOR"/>
    <property type="match status" value="1"/>
</dbReference>
<organism evidence="7 8">
    <name type="scientific">Rhizophlyctis rosea</name>
    <dbReference type="NCBI Taxonomy" id="64517"/>
    <lineage>
        <taxon>Eukaryota</taxon>
        <taxon>Fungi</taxon>
        <taxon>Fungi incertae sedis</taxon>
        <taxon>Chytridiomycota</taxon>
        <taxon>Chytridiomycota incertae sedis</taxon>
        <taxon>Chytridiomycetes</taxon>
        <taxon>Rhizophlyctidales</taxon>
        <taxon>Rhizophlyctidaceae</taxon>
        <taxon>Rhizophlyctis</taxon>
    </lineage>
</organism>
<dbReference type="InterPro" id="IPR013083">
    <property type="entry name" value="Znf_RING/FYVE/PHD"/>
</dbReference>
<evidence type="ECO:0000256" key="4">
    <source>
        <dbReference type="PROSITE-ProRule" id="PRU00207"/>
    </source>
</evidence>
<feature type="region of interest" description="Disordered" evidence="5">
    <location>
        <begin position="336"/>
        <end position="355"/>
    </location>
</feature>
<proteinExistence type="predicted"/>
<dbReference type="InterPro" id="IPR001293">
    <property type="entry name" value="Znf_TRAF"/>
</dbReference>
<dbReference type="SUPFAM" id="SSF57850">
    <property type="entry name" value="RING/U-box"/>
    <property type="match status" value="1"/>
</dbReference>
<feature type="domain" description="TRAF-type" evidence="6">
    <location>
        <begin position="107"/>
        <end position="157"/>
    </location>
</feature>
<keyword evidence="3 4" id="KW-0862">Zinc</keyword>